<organism evidence="2 3">
    <name type="scientific">Plakobranchus ocellatus</name>
    <dbReference type="NCBI Taxonomy" id="259542"/>
    <lineage>
        <taxon>Eukaryota</taxon>
        <taxon>Metazoa</taxon>
        <taxon>Spiralia</taxon>
        <taxon>Lophotrochozoa</taxon>
        <taxon>Mollusca</taxon>
        <taxon>Gastropoda</taxon>
        <taxon>Heterobranchia</taxon>
        <taxon>Euthyneura</taxon>
        <taxon>Panpulmonata</taxon>
        <taxon>Sacoglossa</taxon>
        <taxon>Placobranchoidea</taxon>
        <taxon>Plakobranchidae</taxon>
        <taxon>Plakobranchus</taxon>
    </lineage>
</organism>
<feature type="region of interest" description="Disordered" evidence="1">
    <location>
        <begin position="1"/>
        <end position="31"/>
    </location>
</feature>
<proteinExistence type="predicted"/>
<dbReference type="AlphaFoldDB" id="A0AAV3ZFU4"/>
<dbReference type="EMBL" id="BLXT01002395">
    <property type="protein sequence ID" value="GFN94019.1"/>
    <property type="molecule type" value="Genomic_DNA"/>
</dbReference>
<sequence>MVEKGGGEGRGGTGRGPGGIGGKSWRPRLGQARPIISGARKSDYITWVGAVGVCTDALAVAGRSGKICNSEDSKTSVVNRSRGHSSHSGQF</sequence>
<comment type="caution">
    <text evidence="2">The sequence shown here is derived from an EMBL/GenBank/DDBJ whole genome shotgun (WGS) entry which is preliminary data.</text>
</comment>
<evidence type="ECO:0000313" key="2">
    <source>
        <dbReference type="EMBL" id="GFN94019.1"/>
    </source>
</evidence>
<protein>
    <submittedName>
        <fullName evidence="2">Uncharacterized protein</fullName>
    </submittedName>
</protein>
<feature type="region of interest" description="Disordered" evidence="1">
    <location>
        <begin position="69"/>
        <end position="91"/>
    </location>
</feature>
<feature type="compositionally biased region" description="Gly residues" evidence="1">
    <location>
        <begin position="8"/>
        <end position="22"/>
    </location>
</feature>
<evidence type="ECO:0000256" key="1">
    <source>
        <dbReference type="SAM" id="MobiDB-lite"/>
    </source>
</evidence>
<gene>
    <name evidence="2" type="ORF">PoB_002052500</name>
</gene>
<keyword evidence="3" id="KW-1185">Reference proteome</keyword>
<reference evidence="2 3" key="1">
    <citation type="journal article" date="2021" name="Elife">
        <title>Chloroplast acquisition without the gene transfer in kleptoplastic sea slugs, Plakobranchus ocellatus.</title>
        <authorList>
            <person name="Maeda T."/>
            <person name="Takahashi S."/>
            <person name="Yoshida T."/>
            <person name="Shimamura S."/>
            <person name="Takaki Y."/>
            <person name="Nagai Y."/>
            <person name="Toyoda A."/>
            <person name="Suzuki Y."/>
            <person name="Arimoto A."/>
            <person name="Ishii H."/>
            <person name="Satoh N."/>
            <person name="Nishiyama T."/>
            <person name="Hasebe M."/>
            <person name="Maruyama T."/>
            <person name="Minagawa J."/>
            <person name="Obokata J."/>
            <person name="Shigenobu S."/>
        </authorList>
    </citation>
    <scope>NUCLEOTIDE SEQUENCE [LARGE SCALE GENOMIC DNA]</scope>
</reference>
<dbReference type="Proteomes" id="UP000735302">
    <property type="component" value="Unassembled WGS sequence"/>
</dbReference>
<accession>A0AAV3ZFU4</accession>
<evidence type="ECO:0000313" key="3">
    <source>
        <dbReference type="Proteomes" id="UP000735302"/>
    </source>
</evidence>
<name>A0AAV3ZFU4_9GAST</name>